<evidence type="ECO:0000313" key="2">
    <source>
        <dbReference type="Proteomes" id="UP000093925"/>
    </source>
</evidence>
<evidence type="ECO:0000313" key="1">
    <source>
        <dbReference type="EMBL" id="OBJ87232.1"/>
    </source>
</evidence>
<organism evidence="1 2">
    <name type="scientific">Mycobacterium asiaticum</name>
    <dbReference type="NCBI Taxonomy" id="1790"/>
    <lineage>
        <taxon>Bacteria</taxon>
        <taxon>Bacillati</taxon>
        <taxon>Actinomycetota</taxon>
        <taxon>Actinomycetes</taxon>
        <taxon>Mycobacteriales</taxon>
        <taxon>Mycobacteriaceae</taxon>
        <taxon>Mycobacterium</taxon>
    </lineage>
</organism>
<accession>A0A1A3KPW3</accession>
<name>A0A1A3KPW3_MYCAS</name>
<protein>
    <submittedName>
        <fullName evidence="1">Uncharacterized protein</fullName>
    </submittedName>
</protein>
<reference evidence="1 2" key="1">
    <citation type="submission" date="2016-06" db="EMBL/GenBank/DDBJ databases">
        <authorList>
            <person name="Kjaerup R.B."/>
            <person name="Dalgaard T.S."/>
            <person name="Juul-Madsen H.R."/>
        </authorList>
    </citation>
    <scope>NUCLEOTIDE SEQUENCE [LARGE SCALE GENOMIC DNA]</scope>
    <source>
        <strain evidence="1 2">1276495.2</strain>
    </source>
</reference>
<gene>
    <name evidence="1" type="ORF">A5640_08215</name>
</gene>
<dbReference type="AlphaFoldDB" id="A0A1A3KPW3"/>
<sequence>MANAVDKYAVPAEVDDFPLRAIELQKRMSARDPLADYWVSVAQPDVAVAVTTHTDFPAVEGVPRRAEPNRQHPRSVLPGLLAPPRQMIRSDRCHWTPFDPMRMVLSALAPLPIWSQR</sequence>
<dbReference type="EMBL" id="LZLM01000048">
    <property type="protein sequence ID" value="OBJ87232.1"/>
    <property type="molecule type" value="Genomic_DNA"/>
</dbReference>
<comment type="caution">
    <text evidence="1">The sequence shown here is derived from an EMBL/GenBank/DDBJ whole genome shotgun (WGS) entry which is preliminary data.</text>
</comment>
<proteinExistence type="predicted"/>
<dbReference type="Proteomes" id="UP000093925">
    <property type="component" value="Unassembled WGS sequence"/>
</dbReference>